<keyword evidence="3" id="KW-1185">Reference proteome</keyword>
<protein>
    <recommendedName>
        <fullName evidence="1">CARD domain-containing protein</fullName>
    </recommendedName>
</protein>
<organism evidence="2 3">
    <name type="scientific">Gambusia affinis</name>
    <name type="common">Western mosquitofish</name>
    <name type="synonym">Heterandria affinis</name>
    <dbReference type="NCBI Taxonomy" id="33528"/>
    <lineage>
        <taxon>Eukaryota</taxon>
        <taxon>Metazoa</taxon>
        <taxon>Chordata</taxon>
        <taxon>Craniata</taxon>
        <taxon>Vertebrata</taxon>
        <taxon>Euteleostomi</taxon>
        <taxon>Actinopterygii</taxon>
        <taxon>Neopterygii</taxon>
        <taxon>Teleostei</taxon>
        <taxon>Neoteleostei</taxon>
        <taxon>Acanthomorphata</taxon>
        <taxon>Ovalentaria</taxon>
        <taxon>Atherinomorphae</taxon>
        <taxon>Cyprinodontiformes</taxon>
        <taxon>Poeciliidae</taxon>
        <taxon>Poeciliinae</taxon>
        <taxon>Gambusia</taxon>
    </lineage>
</organism>
<dbReference type="PROSITE" id="PS50209">
    <property type="entry name" value="CARD"/>
    <property type="match status" value="1"/>
</dbReference>
<dbReference type="Gene3D" id="1.10.533.10">
    <property type="entry name" value="Death Domain, Fas"/>
    <property type="match status" value="2"/>
</dbReference>
<evidence type="ECO:0000313" key="2">
    <source>
        <dbReference type="EMBL" id="PWA26274.1"/>
    </source>
</evidence>
<dbReference type="InterPro" id="IPR001315">
    <property type="entry name" value="CARD"/>
</dbReference>
<dbReference type="Proteomes" id="UP000250572">
    <property type="component" value="Unassembled WGS sequence"/>
</dbReference>
<dbReference type="SUPFAM" id="SSF47986">
    <property type="entry name" value="DEATH domain"/>
    <property type="match status" value="2"/>
</dbReference>
<dbReference type="CDD" id="cd01671">
    <property type="entry name" value="CARD"/>
    <property type="match status" value="2"/>
</dbReference>
<evidence type="ECO:0000259" key="1">
    <source>
        <dbReference type="PROSITE" id="PS50209"/>
    </source>
</evidence>
<dbReference type="InterPro" id="IPR011029">
    <property type="entry name" value="DEATH-like_dom_sf"/>
</dbReference>
<gene>
    <name evidence="2" type="ORF">CCH79_00013755</name>
</gene>
<accession>A0A315VSY0</accession>
<name>A0A315VSY0_GAMAF</name>
<dbReference type="GO" id="GO:0042981">
    <property type="term" value="P:regulation of apoptotic process"/>
    <property type="evidence" value="ECO:0007669"/>
    <property type="project" value="InterPro"/>
</dbReference>
<proteinExistence type="predicted"/>
<comment type="caution">
    <text evidence="2">The sequence shown here is derived from an EMBL/GenBank/DDBJ whole genome shotgun (WGS) entry which is preliminary data.</text>
</comment>
<dbReference type="EMBL" id="NHOQ01001193">
    <property type="protein sequence ID" value="PWA26274.1"/>
    <property type="molecule type" value="Genomic_DNA"/>
</dbReference>
<dbReference type="AlphaFoldDB" id="A0A315VSY0"/>
<sequence length="282" mass="31331">MELLQSQQDNLSLWLSADSAHILNECGDILSANEHKKITEQQKEEQMSLLLEMIISKGPDTCEAFMDILRRNQERYHQLQEFFRSSSDDSAGTSIFADENSVVTSSTLRNINTKSLTYKVETVSSPRGNSSVNSASGAHYTATGGSVIVADRIDGAKAENINFSVNIKPSQVPSAPAGTADDLRQHPAGKTIIEKKVKLIDCLMADHRYILQFVDQKSIVSHREYQNLMFSSRPQETITGLLDLVLSKGPEKCGDFLQLLKDPEVLDTFPLLSDILDIRDQN</sequence>
<evidence type="ECO:0000313" key="3">
    <source>
        <dbReference type="Proteomes" id="UP000250572"/>
    </source>
</evidence>
<feature type="domain" description="CARD" evidence="1">
    <location>
        <begin position="184"/>
        <end position="262"/>
    </location>
</feature>
<reference evidence="2 3" key="1">
    <citation type="journal article" date="2018" name="G3 (Bethesda)">
        <title>A High-Quality Reference Genome for the Invasive Mosquitofish Gambusia affinis Using a Chicago Library.</title>
        <authorList>
            <person name="Hoffberg S.L."/>
            <person name="Troendle N.J."/>
            <person name="Glenn T.C."/>
            <person name="Mahmud O."/>
            <person name="Louha S."/>
            <person name="Chalopin D."/>
            <person name="Bennetzen J.L."/>
            <person name="Mauricio R."/>
        </authorList>
    </citation>
    <scope>NUCLEOTIDE SEQUENCE [LARGE SCALE GENOMIC DNA]</scope>
    <source>
        <strain evidence="2">NE01/NJP1002.9</strain>
        <tissue evidence="2">Muscle</tissue>
    </source>
</reference>